<dbReference type="InterPro" id="IPR008030">
    <property type="entry name" value="NmrA-like"/>
</dbReference>
<protein>
    <recommendedName>
        <fullName evidence="1">NmrA-like domain-containing protein</fullName>
    </recommendedName>
</protein>
<evidence type="ECO:0000313" key="2">
    <source>
        <dbReference type="EMBL" id="SVC75958.1"/>
    </source>
</evidence>
<dbReference type="Gene3D" id="3.40.50.720">
    <property type="entry name" value="NAD(P)-binding Rossmann-like Domain"/>
    <property type="match status" value="1"/>
</dbReference>
<dbReference type="CDD" id="cd05269">
    <property type="entry name" value="TMR_SDR_a"/>
    <property type="match status" value="1"/>
</dbReference>
<dbReference type="EMBL" id="UINC01109261">
    <property type="protein sequence ID" value="SVC75958.1"/>
    <property type="molecule type" value="Genomic_DNA"/>
</dbReference>
<evidence type="ECO:0000259" key="1">
    <source>
        <dbReference type="Pfam" id="PF05368"/>
    </source>
</evidence>
<dbReference type="SUPFAM" id="SSF51735">
    <property type="entry name" value="NAD(P)-binding Rossmann-fold domains"/>
    <property type="match status" value="1"/>
</dbReference>
<dbReference type="InterPro" id="IPR051604">
    <property type="entry name" value="Ergot_Alk_Oxidoreductase"/>
</dbReference>
<organism evidence="2">
    <name type="scientific">marine metagenome</name>
    <dbReference type="NCBI Taxonomy" id="408172"/>
    <lineage>
        <taxon>unclassified sequences</taxon>
        <taxon>metagenomes</taxon>
        <taxon>ecological metagenomes</taxon>
    </lineage>
</organism>
<name>A0A382PTJ5_9ZZZZ</name>
<dbReference type="PANTHER" id="PTHR43162:SF1">
    <property type="entry name" value="PRESTALK A DIFFERENTIATION PROTEIN A"/>
    <property type="match status" value="1"/>
</dbReference>
<gene>
    <name evidence="2" type="ORF">METZ01_LOCUS328812</name>
</gene>
<dbReference type="Pfam" id="PF05368">
    <property type="entry name" value="NmrA"/>
    <property type="match status" value="1"/>
</dbReference>
<reference evidence="2" key="1">
    <citation type="submission" date="2018-05" db="EMBL/GenBank/DDBJ databases">
        <authorList>
            <person name="Lanie J.A."/>
            <person name="Ng W.-L."/>
            <person name="Kazmierczak K.M."/>
            <person name="Andrzejewski T.M."/>
            <person name="Davidsen T.M."/>
            <person name="Wayne K.J."/>
            <person name="Tettelin H."/>
            <person name="Glass J.I."/>
            <person name="Rusch D."/>
            <person name="Podicherti R."/>
            <person name="Tsui H.-C.T."/>
            <person name="Winkler M.E."/>
        </authorList>
    </citation>
    <scope>NUCLEOTIDE SEQUENCE</scope>
</reference>
<dbReference type="Gene3D" id="3.90.25.10">
    <property type="entry name" value="UDP-galactose 4-epimerase, domain 1"/>
    <property type="match status" value="1"/>
</dbReference>
<feature type="domain" description="NmrA-like" evidence="1">
    <location>
        <begin position="2"/>
        <end position="232"/>
    </location>
</feature>
<dbReference type="AlphaFoldDB" id="A0A382PTJ5"/>
<proteinExistence type="predicted"/>
<dbReference type="PANTHER" id="PTHR43162">
    <property type="match status" value="1"/>
</dbReference>
<dbReference type="InterPro" id="IPR036291">
    <property type="entry name" value="NAD(P)-bd_dom_sf"/>
</dbReference>
<accession>A0A382PTJ5</accession>
<sequence length="285" mass="31850">MILLTGATGKTGSATAIELSNLSVPFRALIRSEDKRGEIEALGGEVIIGSAEDREAIDQAMTDINKLLIILPNCENQLEMETQLVDSAKDADVEQIVYMSSVEADEECTSPIPKLHWDTEVYIKNSGMQWTMIKPNFYMQNFIGSAKTIVEQNKFFLPMSEGKTGMIDTRDVGKVIAKVLSEKGHEGQSYQITGPEILSFYDVAARFSSVLAREILYVDMPIDAYKNILSQFLTNQWHLDSVIDLFSGIAEGGIEYKTNTFEELIGTPPRSLENFIEEHRNLYTS</sequence>